<comment type="caution">
    <text evidence="2">The sequence shown here is derived from an EMBL/GenBank/DDBJ whole genome shotgun (WGS) entry which is preliminary data.</text>
</comment>
<evidence type="ECO:0000256" key="1">
    <source>
        <dbReference type="SAM" id="SignalP"/>
    </source>
</evidence>
<evidence type="ECO:0000313" key="3">
    <source>
        <dbReference type="Proteomes" id="UP001501747"/>
    </source>
</evidence>
<name>A0ABP7R2N9_9PSEU</name>
<dbReference type="Proteomes" id="UP001501747">
    <property type="component" value="Unassembled WGS sequence"/>
</dbReference>
<feature type="signal peptide" evidence="1">
    <location>
        <begin position="1"/>
        <end position="25"/>
    </location>
</feature>
<dbReference type="RefSeq" id="WP_344871155.1">
    <property type="nucleotide sequence ID" value="NZ_BAABAL010000005.1"/>
</dbReference>
<protein>
    <submittedName>
        <fullName evidence="2">Uncharacterized protein</fullName>
    </submittedName>
</protein>
<gene>
    <name evidence="2" type="ORF">GCM10022247_08280</name>
</gene>
<reference evidence="3" key="1">
    <citation type="journal article" date="2019" name="Int. J. Syst. Evol. Microbiol.">
        <title>The Global Catalogue of Microorganisms (GCM) 10K type strain sequencing project: providing services to taxonomists for standard genome sequencing and annotation.</title>
        <authorList>
            <consortium name="The Broad Institute Genomics Platform"/>
            <consortium name="The Broad Institute Genome Sequencing Center for Infectious Disease"/>
            <person name="Wu L."/>
            <person name="Ma J."/>
        </authorList>
    </citation>
    <scope>NUCLEOTIDE SEQUENCE [LARGE SCALE GENOMIC DNA]</scope>
    <source>
        <strain evidence="3">JCM 17342</strain>
    </source>
</reference>
<accession>A0ABP7R2N9</accession>
<sequence length="128" mass="13657">MKIAHGVTAALVATSLVVAGGTAHAARYVPAECSAAQFTGKLEGYENNGYTVFSYSIEKSSVGKRNKANVTVWHGKHKVSTAKGFQDGAWRSLGDIKRPPGGAAIEYRFSFVFDDWGSDPRCSGTIDV</sequence>
<evidence type="ECO:0000313" key="2">
    <source>
        <dbReference type="EMBL" id="GAA3991700.1"/>
    </source>
</evidence>
<dbReference type="EMBL" id="BAABAL010000005">
    <property type="protein sequence ID" value="GAA3991700.1"/>
    <property type="molecule type" value="Genomic_DNA"/>
</dbReference>
<feature type="chain" id="PRO_5047161884" evidence="1">
    <location>
        <begin position="26"/>
        <end position="128"/>
    </location>
</feature>
<proteinExistence type="predicted"/>
<keyword evidence="3" id="KW-1185">Reference proteome</keyword>
<keyword evidence="1" id="KW-0732">Signal</keyword>
<organism evidence="2 3">
    <name type="scientific">Allokutzneria multivorans</name>
    <dbReference type="NCBI Taxonomy" id="1142134"/>
    <lineage>
        <taxon>Bacteria</taxon>
        <taxon>Bacillati</taxon>
        <taxon>Actinomycetota</taxon>
        <taxon>Actinomycetes</taxon>
        <taxon>Pseudonocardiales</taxon>
        <taxon>Pseudonocardiaceae</taxon>
        <taxon>Allokutzneria</taxon>
    </lineage>
</organism>